<feature type="compositionally biased region" description="Acidic residues" evidence="5">
    <location>
        <begin position="382"/>
        <end position="424"/>
    </location>
</feature>
<feature type="compositionally biased region" description="Low complexity" evidence="5">
    <location>
        <begin position="362"/>
        <end position="381"/>
    </location>
</feature>
<dbReference type="CDD" id="cd09876">
    <property type="entry name" value="PIN_Nob1-like"/>
    <property type="match status" value="1"/>
</dbReference>
<feature type="domain" description="Nin one binding (NOB1) Zn-ribbon-like" evidence="6">
    <location>
        <begin position="495"/>
        <end position="564"/>
    </location>
</feature>
<feature type="region of interest" description="Disordered" evidence="5">
    <location>
        <begin position="129"/>
        <end position="152"/>
    </location>
</feature>
<dbReference type="GO" id="GO:0030688">
    <property type="term" value="C:preribosome, small subunit precursor"/>
    <property type="evidence" value="ECO:0007669"/>
    <property type="project" value="TreeGrafter"/>
</dbReference>
<evidence type="ECO:0000256" key="2">
    <source>
        <dbReference type="ARBA" id="ARBA00022722"/>
    </source>
</evidence>
<dbReference type="Gene3D" id="3.40.50.1010">
    <property type="entry name" value="5'-nuclease"/>
    <property type="match status" value="1"/>
</dbReference>
<dbReference type="Gene3D" id="6.20.210.10">
    <property type="entry name" value="Nin one binding (NOB1), Zn-ribbon-like"/>
    <property type="match status" value="1"/>
</dbReference>
<feature type="compositionally biased region" description="Gly residues" evidence="5">
    <location>
        <begin position="613"/>
        <end position="623"/>
    </location>
</feature>
<dbReference type="GO" id="GO:0030490">
    <property type="term" value="P:maturation of SSU-rRNA"/>
    <property type="evidence" value="ECO:0007669"/>
    <property type="project" value="TreeGrafter"/>
</dbReference>
<dbReference type="GO" id="GO:0016787">
    <property type="term" value="F:hydrolase activity"/>
    <property type="evidence" value="ECO:0007669"/>
    <property type="project" value="UniProtKB-KW"/>
</dbReference>
<dbReference type="PANTHER" id="PTHR12814:SF2">
    <property type="entry name" value="RNA-BINDING PROTEIN NOB1"/>
    <property type="match status" value="1"/>
</dbReference>
<feature type="compositionally biased region" description="Low complexity" evidence="5">
    <location>
        <begin position="313"/>
        <end position="335"/>
    </location>
</feature>
<dbReference type="Pfam" id="PF17146">
    <property type="entry name" value="PIN_6"/>
    <property type="match status" value="1"/>
</dbReference>
<dbReference type="Proteomes" id="UP001054857">
    <property type="component" value="Unassembled WGS sequence"/>
</dbReference>
<keyword evidence="9" id="KW-1185">Reference proteome</keyword>
<dbReference type="GO" id="GO:0005737">
    <property type="term" value="C:cytoplasm"/>
    <property type="evidence" value="ECO:0007669"/>
    <property type="project" value="UniProtKB-ARBA"/>
</dbReference>
<dbReference type="FunFam" id="3.40.50.1010:FF:000020">
    <property type="entry name" value="20S-pre-rRNA D-site endonuclease NOB1"/>
    <property type="match status" value="1"/>
</dbReference>
<feature type="region of interest" description="Disordered" evidence="5">
    <location>
        <begin position="605"/>
        <end position="647"/>
    </location>
</feature>
<evidence type="ECO:0008006" key="10">
    <source>
        <dbReference type="Google" id="ProtNLM"/>
    </source>
</evidence>
<feature type="compositionally biased region" description="Low complexity" evidence="5">
    <location>
        <begin position="194"/>
        <end position="224"/>
    </location>
</feature>
<comment type="caution">
    <text evidence="8">The sequence shown here is derived from an EMBL/GenBank/DDBJ whole genome shotgun (WGS) entry which is preliminary data.</text>
</comment>
<feature type="compositionally biased region" description="Basic residues" evidence="5">
    <location>
        <begin position="298"/>
        <end position="311"/>
    </location>
</feature>
<evidence type="ECO:0000313" key="9">
    <source>
        <dbReference type="Proteomes" id="UP001054857"/>
    </source>
</evidence>
<protein>
    <recommendedName>
        <fullName evidence="10">RNA-binding protein NOB1</fullName>
    </recommendedName>
</protein>
<dbReference type="AlphaFoldDB" id="A0AAD3DG94"/>
<dbReference type="InterPro" id="IPR039907">
    <property type="entry name" value="NOB1"/>
</dbReference>
<feature type="domain" description="Ribonuclease PIN" evidence="7">
    <location>
        <begin position="30"/>
        <end position="115"/>
    </location>
</feature>
<evidence type="ECO:0000256" key="3">
    <source>
        <dbReference type="ARBA" id="ARBA00022723"/>
    </source>
</evidence>
<keyword evidence="3" id="KW-0479">Metal-binding</keyword>
<evidence type="ECO:0000256" key="4">
    <source>
        <dbReference type="ARBA" id="ARBA00022801"/>
    </source>
</evidence>
<evidence type="ECO:0000259" key="6">
    <source>
        <dbReference type="Pfam" id="PF08772"/>
    </source>
</evidence>
<dbReference type="SUPFAM" id="SSF144206">
    <property type="entry name" value="NOB1 zinc finger-like"/>
    <property type="match status" value="1"/>
</dbReference>
<dbReference type="GO" id="GO:0046872">
    <property type="term" value="F:metal ion binding"/>
    <property type="evidence" value="ECO:0007669"/>
    <property type="project" value="UniProtKB-KW"/>
</dbReference>
<dbReference type="InterPro" id="IPR014881">
    <property type="entry name" value="NOB1_Zn-bd"/>
</dbReference>
<feature type="compositionally biased region" description="Low complexity" evidence="5">
    <location>
        <begin position="232"/>
        <end position="272"/>
    </location>
</feature>
<accession>A0AAD3DG94</accession>
<evidence type="ECO:0000256" key="1">
    <source>
        <dbReference type="ARBA" id="ARBA00005858"/>
    </source>
</evidence>
<dbReference type="PANTHER" id="PTHR12814">
    <property type="entry name" value="RNA-BINDING PROTEIN NOB1"/>
    <property type="match status" value="1"/>
</dbReference>
<organism evidence="8 9">
    <name type="scientific">Astrephomene gubernaculifera</name>
    <dbReference type="NCBI Taxonomy" id="47775"/>
    <lineage>
        <taxon>Eukaryota</taxon>
        <taxon>Viridiplantae</taxon>
        <taxon>Chlorophyta</taxon>
        <taxon>core chlorophytes</taxon>
        <taxon>Chlorophyceae</taxon>
        <taxon>CS clade</taxon>
        <taxon>Chlamydomonadales</taxon>
        <taxon>Astrephomenaceae</taxon>
        <taxon>Astrephomene</taxon>
    </lineage>
</organism>
<dbReference type="GO" id="GO:0004521">
    <property type="term" value="F:RNA endonuclease activity"/>
    <property type="evidence" value="ECO:0007669"/>
    <property type="project" value="TreeGrafter"/>
</dbReference>
<feature type="compositionally biased region" description="Acidic residues" evidence="5">
    <location>
        <begin position="277"/>
        <end position="289"/>
    </location>
</feature>
<name>A0AAD3DG94_9CHLO</name>
<dbReference type="EMBL" id="BMAR01000001">
    <property type="protein sequence ID" value="GFR39822.1"/>
    <property type="molecule type" value="Genomic_DNA"/>
</dbReference>
<dbReference type="Pfam" id="PF08772">
    <property type="entry name" value="Zn_ribbon_NOB1"/>
    <property type="match status" value="1"/>
</dbReference>
<dbReference type="GO" id="GO:0031981">
    <property type="term" value="C:nuclear lumen"/>
    <property type="evidence" value="ECO:0007669"/>
    <property type="project" value="UniProtKB-ARBA"/>
</dbReference>
<keyword evidence="4" id="KW-0378">Hydrolase</keyword>
<keyword evidence="2" id="KW-0540">Nuclease</keyword>
<proteinExistence type="inferred from homology"/>
<dbReference type="InterPro" id="IPR036283">
    <property type="entry name" value="NOB1_Zf-like_sf"/>
</dbReference>
<evidence type="ECO:0000259" key="7">
    <source>
        <dbReference type="Pfam" id="PF17146"/>
    </source>
</evidence>
<gene>
    <name evidence="8" type="ORF">Agub_g315</name>
</gene>
<evidence type="ECO:0000256" key="5">
    <source>
        <dbReference type="SAM" id="MobiDB-lite"/>
    </source>
</evidence>
<comment type="similarity">
    <text evidence="1">Belongs to the NOB1 family.</text>
</comment>
<dbReference type="InterPro" id="IPR033411">
    <property type="entry name" value="Ribonuclease_PIN"/>
</dbReference>
<evidence type="ECO:0000313" key="8">
    <source>
        <dbReference type="EMBL" id="GFR39822.1"/>
    </source>
</evidence>
<sequence length="647" mass="69699">MSWAAIAKTATAPAAPTGVPAPTADERVAVVDTNAIISGLRLEQLADRFCTIPEVLAEVRDKQARTFLSTLPFSLDVREPSDDSVKAVQRFARETGDIHSLSAVDLKLLALAHTLEIAAHGSANLREHPVQVRTRQRHKTRPRVLPGWGQVTNPEDWRVVDEAPQELLSNAPGGQSRIIAAVQSLTLGEEESEPAATAPPQQQEGQVQQEQQQQAAGWGGSLPALPLPPPRQQQQQPAEEQPAQAAVAAAAGQEQVQQQAVGEGAAAAAAADKGTEEGDEEGDEEDGDGWETVSKSRNAARRRQRKDRRRQAWQEQQQQQQPAPAQQQQQPAQQPKGEEGSGCCGKASEMPAAAAKQDKEAAAAGRQQQQGQEQQQDGSQSEQDDEEGEEEDEDEETGEMEEVEGYELITEEGDDDDEEGEESEAGTAAEVATTMTDAGATEAGATDAAGTASELVDELLPNTTSNVFCVTADFAMQNVMLQMGLRLVTRDGKQITRVSRWALRCSACFFVTKEAGRLFCPRCGNMTLDKVEVTVGPDGAEFFGVRKKFILRGTRFSLPKPRGGRGARKNPILREDVLLARTGGRMRQKSAAAASGEVDPFAPEYGSETWHAAGGGGRGGGRGLPVLQTSWRHNPNEAKPQRKSRRK</sequence>
<feature type="region of interest" description="Disordered" evidence="5">
    <location>
        <begin position="187"/>
        <end position="428"/>
    </location>
</feature>
<reference evidence="8 9" key="1">
    <citation type="journal article" date="2021" name="Sci. Rep.">
        <title>Genome sequencing of the multicellular alga Astrephomene provides insights into convergent evolution of germ-soma differentiation.</title>
        <authorList>
            <person name="Yamashita S."/>
            <person name="Yamamoto K."/>
            <person name="Matsuzaki R."/>
            <person name="Suzuki S."/>
            <person name="Yamaguchi H."/>
            <person name="Hirooka S."/>
            <person name="Minakuchi Y."/>
            <person name="Miyagishima S."/>
            <person name="Kawachi M."/>
            <person name="Toyoda A."/>
            <person name="Nozaki H."/>
        </authorList>
    </citation>
    <scope>NUCLEOTIDE SEQUENCE [LARGE SCALE GENOMIC DNA]</scope>
    <source>
        <strain evidence="8 9">NIES-4017</strain>
    </source>
</reference>